<dbReference type="InterPro" id="IPR031807">
    <property type="entry name" value="HicB-like"/>
</dbReference>
<reference evidence="2 3" key="1">
    <citation type="journal article" date="2016" name="Nat. Commun.">
        <title>Thousands of microbial genomes shed light on interconnected biogeochemical processes in an aquifer system.</title>
        <authorList>
            <person name="Anantharaman K."/>
            <person name="Brown C.T."/>
            <person name="Hug L.A."/>
            <person name="Sharon I."/>
            <person name="Castelle C.J."/>
            <person name="Probst A.J."/>
            <person name="Thomas B.C."/>
            <person name="Singh A."/>
            <person name="Wilkins M.J."/>
            <person name="Karaoz U."/>
            <person name="Brodie E.L."/>
            <person name="Williams K.H."/>
            <person name="Hubbard S.S."/>
            <person name="Banfield J.F."/>
        </authorList>
    </citation>
    <scope>NUCLEOTIDE SEQUENCE [LARGE SCALE GENOMIC DNA]</scope>
</reference>
<dbReference type="EMBL" id="MHQK01000005">
    <property type="protein sequence ID" value="OHA02270.1"/>
    <property type="molecule type" value="Genomic_DNA"/>
</dbReference>
<dbReference type="InterPro" id="IPR035069">
    <property type="entry name" value="TTHA1013/TTHA0281-like"/>
</dbReference>
<name>A0A1G2KS95_9BACT</name>
<dbReference type="PANTHER" id="PTHR34504">
    <property type="entry name" value="ANTITOXIN HICB"/>
    <property type="match status" value="1"/>
</dbReference>
<evidence type="ECO:0000259" key="1">
    <source>
        <dbReference type="Pfam" id="PF15919"/>
    </source>
</evidence>
<organism evidence="2 3">
    <name type="scientific">Candidatus Sungbacteria bacterium RIFCSPHIGHO2_02_FULL_49_20</name>
    <dbReference type="NCBI Taxonomy" id="1802272"/>
    <lineage>
        <taxon>Bacteria</taxon>
        <taxon>Candidatus Sungiibacteriota</taxon>
    </lineage>
</organism>
<dbReference type="AlphaFoldDB" id="A0A1G2KS95"/>
<comment type="caution">
    <text evidence="2">The sequence shown here is derived from an EMBL/GenBank/DDBJ whole genome shotgun (WGS) entry which is preliminary data.</text>
</comment>
<accession>A0A1G2KS95</accession>
<gene>
    <name evidence="2" type="ORF">A3C12_00735</name>
</gene>
<evidence type="ECO:0000313" key="3">
    <source>
        <dbReference type="Proteomes" id="UP000178710"/>
    </source>
</evidence>
<dbReference type="Proteomes" id="UP000178710">
    <property type="component" value="Unassembled WGS sequence"/>
</dbReference>
<sequence length="86" mass="10000">MKKLTKQYYIIYERDEKMGYIASVPTIPGCVVYGKTLKEAYKNICPAIKECLEVIHEFHRELPKETIKPDAVRKFSFVKIPSYAKA</sequence>
<protein>
    <recommendedName>
        <fullName evidence="1">HicB-like antitoxin of toxin-antitoxin system domain-containing protein</fullName>
    </recommendedName>
</protein>
<dbReference type="PANTHER" id="PTHR34504:SF2">
    <property type="entry name" value="UPF0150 PROTEIN SSL0259"/>
    <property type="match status" value="1"/>
</dbReference>
<dbReference type="SUPFAM" id="SSF143100">
    <property type="entry name" value="TTHA1013/TTHA0281-like"/>
    <property type="match status" value="1"/>
</dbReference>
<dbReference type="InterPro" id="IPR051404">
    <property type="entry name" value="TA_system_antitoxin"/>
</dbReference>
<dbReference type="Pfam" id="PF15919">
    <property type="entry name" value="HicB_lk_antitox"/>
    <property type="match status" value="1"/>
</dbReference>
<dbReference type="Gene3D" id="3.30.160.250">
    <property type="match status" value="1"/>
</dbReference>
<feature type="domain" description="HicB-like antitoxin of toxin-antitoxin system" evidence="1">
    <location>
        <begin position="8"/>
        <end position="66"/>
    </location>
</feature>
<evidence type="ECO:0000313" key="2">
    <source>
        <dbReference type="EMBL" id="OHA02270.1"/>
    </source>
</evidence>
<proteinExistence type="predicted"/>